<protein>
    <recommendedName>
        <fullName evidence="4">Poly-gamma-glutamate system protein</fullName>
    </recommendedName>
</protein>
<keyword evidence="1" id="KW-0812">Transmembrane</keyword>
<dbReference type="AlphaFoldDB" id="A0A2P2DEB9"/>
<dbReference type="Proteomes" id="UP000245206">
    <property type="component" value="Unassembled WGS sequence"/>
</dbReference>
<dbReference type="EMBL" id="BFAZ01000009">
    <property type="protein sequence ID" value="GBF42966.1"/>
    <property type="molecule type" value="Genomic_DNA"/>
</dbReference>
<evidence type="ECO:0008006" key="4">
    <source>
        <dbReference type="Google" id="ProtNLM"/>
    </source>
</evidence>
<comment type="caution">
    <text evidence="2">The sequence shown here is derived from an EMBL/GenBank/DDBJ whole genome shotgun (WGS) entry which is preliminary data.</text>
</comment>
<sequence length="377" mass="42164">MITKVYWSPWQHSRVALFLLAVLGVMGLLLIETCKVKKEQPYFKKKLHAAKLAERGFQILKPELLKHKKPDYREFDPTNSGLIGEFLTPVTSNSGSLQAKQTSVNPNFAAVMVQFLKKAKVEEGDTVAVAISGSFPALNICLFAALDTLKLKPIIISSASASQFGANHPQMLWLDMENELESSGIFSYRSSYASLGGIQDKAAGTSKEGKEMLLRALKRNKVKLLDPIHFEDSIEKRMKYFDELSQGKPIKLFINVGGGTTILGTNLGKQVFKNGLITDLPEEVHIPNSVIKLFLEREIPVINFIQIESLARKFGLPLTPKKVPKPGEGKVFYSEEYNPILYVSVFLFLLVGLYGVTRLGWGENEEDRYLPITLRSR</sequence>
<keyword evidence="3" id="KW-1185">Reference proteome</keyword>
<proteinExistence type="predicted"/>
<feature type="transmembrane region" description="Helical" evidence="1">
    <location>
        <begin position="340"/>
        <end position="361"/>
    </location>
</feature>
<keyword evidence="1" id="KW-0472">Membrane</keyword>
<dbReference type="NCBIfam" id="TIGR04332">
    <property type="entry name" value="gamma_Glu_sys"/>
    <property type="match status" value="1"/>
</dbReference>
<feature type="transmembrane region" description="Helical" evidence="1">
    <location>
        <begin position="12"/>
        <end position="31"/>
    </location>
</feature>
<accession>A0A2P2DEB9</accession>
<organism evidence="2 3">
    <name type="scientific">Leptospira ellinghausenii</name>
    <dbReference type="NCBI Taxonomy" id="1917822"/>
    <lineage>
        <taxon>Bacteria</taxon>
        <taxon>Pseudomonadati</taxon>
        <taxon>Spirochaetota</taxon>
        <taxon>Spirochaetia</taxon>
        <taxon>Leptospirales</taxon>
        <taxon>Leptospiraceae</taxon>
        <taxon>Leptospira</taxon>
    </lineage>
</organism>
<evidence type="ECO:0000256" key="1">
    <source>
        <dbReference type="SAM" id="Phobius"/>
    </source>
</evidence>
<keyword evidence="1" id="KW-1133">Transmembrane helix</keyword>
<name>A0A2P2DEB9_9LEPT</name>
<dbReference type="InterPro" id="IPR027602">
    <property type="entry name" value="PGA_system"/>
</dbReference>
<evidence type="ECO:0000313" key="3">
    <source>
        <dbReference type="Proteomes" id="UP000245206"/>
    </source>
</evidence>
<evidence type="ECO:0000313" key="2">
    <source>
        <dbReference type="EMBL" id="GBF42966.1"/>
    </source>
</evidence>
<gene>
    <name evidence="2" type="ORF">LPTSP2_22590</name>
</gene>
<reference evidence="3" key="1">
    <citation type="journal article" date="2019" name="Microbiol. Immunol.">
        <title>Molecular and phenotypic characterization of Leptospira johnsonii sp. nov., Leptospira ellinghausenii sp. nov. and Leptospira ryugenii sp. nov. isolated from soil and water in Japan.</title>
        <authorList>
            <person name="Masuzawa T."/>
            <person name="Saito M."/>
            <person name="Nakao R."/>
            <person name="Nikaido Y."/>
            <person name="Matsumoto M."/>
            <person name="Ogawa M."/>
            <person name="Yokoyama M."/>
            <person name="Hidaka Y."/>
            <person name="Tomita J."/>
            <person name="Sakakibara K."/>
            <person name="Suzuki K."/>
            <person name="Yasuda S."/>
            <person name="Sato H."/>
            <person name="Yamaguchi M."/>
            <person name="Yoshida S.I."/>
            <person name="Koizumi N."/>
            <person name="Kawamura Y."/>
        </authorList>
    </citation>
    <scope>NUCLEOTIDE SEQUENCE [LARGE SCALE GENOMIC DNA]</scope>
    <source>
        <strain evidence="3">E18</strain>
    </source>
</reference>